<dbReference type="InterPro" id="IPR029044">
    <property type="entry name" value="Nucleotide-diphossugar_trans"/>
</dbReference>
<accession>A0A6C0KYC9</accession>
<dbReference type="SUPFAM" id="SSF53448">
    <property type="entry name" value="Nucleotide-diphospho-sugar transferases"/>
    <property type="match status" value="1"/>
</dbReference>
<dbReference type="CDD" id="cd00761">
    <property type="entry name" value="Glyco_tranf_GTA_type"/>
    <property type="match status" value="1"/>
</dbReference>
<protein>
    <recommendedName>
        <fullName evidence="2">Glycosyltransferase 2-like domain-containing protein</fullName>
    </recommendedName>
</protein>
<dbReference type="AlphaFoldDB" id="A0A6C0KYC9"/>
<name>A0A6C0KYC9_9ZZZZ</name>
<evidence type="ECO:0008006" key="2">
    <source>
        <dbReference type="Google" id="ProtNLM"/>
    </source>
</evidence>
<evidence type="ECO:0000313" key="1">
    <source>
        <dbReference type="EMBL" id="QHU22136.1"/>
    </source>
</evidence>
<sequence length="209" mass="23960">MSRPTPQNLVGITVCVNYADKLGPAMKQNMKFFKKLYVVTDPLDIDTFEAVKDYANTELILNPNSKLNGAKFNKSGLMRNGQEKAHQENPNAWFVVIDADTLLPDNFWQIMDAQSKFDKDICYLLKRKMYKTPEDLENDIVCRTQYGCGFFQLYVDIKRLYPTFSNSAAVCDIVFQQGFRKRTIELDGYCTHLGDAGHDWDGRVSAQWA</sequence>
<proteinExistence type="predicted"/>
<organism evidence="1">
    <name type="scientific">viral metagenome</name>
    <dbReference type="NCBI Taxonomy" id="1070528"/>
    <lineage>
        <taxon>unclassified sequences</taxon>
        <taxon>metagenomes</taxon>
        <taxon>organismal metagenomes</taxon>
    </lineage>
</organism>
<dbReference type="EMBL" id="MN740997">
    <property type="protein sequence ID" value="QHU22136.1"/>
    <property type="molecule type" value="Genomic_DNA"/>
</dbReference>
<reference evidence="1" key="1">
    <citation type="journal article" date="2020" name="Nature">
        <title>Giant virus diversity and host interactions through global metagenomics.</title>
        <authorList>
            <person name="Schulz F."/>
            <person name="Roux S."/>
            <person name="Paez-Espino D."/>
            <person name="Jungbluth S."/>
            <person name="Walsh D.A."/>
            <person name="Denef V.J."/>
            <person name="McMahon K.D."/>
            <person name="Konstantinidis K.T."/>
            <person name="Eloe-Fadrosh E.A."/>
            <person name="Kyrpides N.C."/>
            <person name="Woyke T."/>
        </authorList>
    </citation>
    <scope>NUCLEOTIDE SEQUENCE</scope>
    <source>
        <strain evidence="1">GVMAG-S-3300013286-35</strain>
    </source>
</reference>